<proteinExistence type="predicted"/>
<evidence type="ECO:0000313" key="3">
    <source>
        <dbReference type="Proteomes" id="UP000324748"/>
    </source>
</evidence>
<dbReference type="Proteomes" id="UP000324748">
    <property type="component" value="Unassembled WGS sequence"/>
</dbReference>
<sequence>MVAAGVMLGPTHEQNNGKKSQDFQVIVNDELQKVNSIKESQAEVECRVVDAYMGSYRSISRLGRGFTSLIITCHCQAWARSDLT</sequence>
<organism evidence="2 3">
    <name type="scientific">Puccinia graminis f. sp. tritici</name>
    <dbReference type="NCBI Taxonomy" id="56615"/>
    <lineage>
        <taxon>Eukaryota</taxon>
        <taxon>Fungi</taxon>
        <taxon>Dikarya</taxon>
        <taxon>Basidiomycota</taxon>
        <taxon>Pucciniomycotina</taxon>
        <taxon>Pucciniomycetes</taxon>
        <taxon>Pucciniales</taxon>
        <taxon>Pucciniaceae</taxon>
        <taxon>Puccinia</taxon>
    </lineage>
</organism>
<gene>
    <name evidence="2" type="ORF">PGT21_029253</name>
</gene>
<evidence type="ECO:0000313" key="2">
    <source>
        <dbReference type="EMBL" id="KAA1091234.1"/>
    </source>
</evidence>
<reference evidence="2 3" key="1">
    <citation type="submission" date="2019-05" db="EMBL/GenBank/DDBJ databases">
        <title>Emergence of the Ug99 lineage of the wheat stem rust pathogen through somatic hybridization.</title>
        <authorList>
            <person name="Li F."/>
            <person name="Upadhyaya N.M."/>
            <person name="Sperschneider J."/>
            <person name="Matny O."/>
            <person name="Nguyen-Phuc H."/>
            <person name="Mago R."/>
            <person name="Raley C."/>
            <person name="Miller M.E."/>
            <person name="Silverstein K.A.T."/>
            <person name="Henningsen E."/>
            <person name="Hirsch C.D."/>
            <person name="Visser B."/>
            <person name="Pretorius Z.A."/>
            <person name="Steffenson B.J."/>
            <person name="Schwessinger B."/>
            <person name="Dodds P.N."/>
            <person name="Figueroa M."/>
        </authorList>
    </citation>
    <scope>NUCLEOTIDE SEQUENCE [LARGE SCALE GENOMIC DNA]</scope>
    <source>
        <strain evidence="2">21-0</strain>
    </source>
</reference>
<accession>A0A5B0NRX5</accession>
<keyword evidence="3" id="KW-1185">Reference proteome</keyword>
<dbReference type="OrthoDB" id="10630018at2759"/>
<feature type="region of interest" description="Disordered" evidence="1">
    <location>
        <begin position="1"/>
        <end position="21"/>
    </location>
</feature>
<evidence type="ECO:0000256" key="1">
    <source>
        <dbReference type="SAM" id="MobiDB-lite"/>
    </source>
</evidence>
<dbReference type="EMBL" id="VSWC01000092">
    <property type="protein sequence ID" value="KAA1091234.1"/>
    <property type="molecule type" value="Genomic_DNA"/>
</dbReference>
<name>A0A5B0NRX5_PUCGR</name>
<protein>
    <submittedName>
        <fullName evidence="2">Uncharacterized protein</fullName>
    </submittedName>
</protein>
<dbReference type="AlphaFoldDB" id="A0A5B0NRX5"/>
<comment type="caution">
    <text evidence="2">The sequence shown here is derived from an EMBL/GenBank/DDBJ whole genome shotgun (WGS) entry which is preliminary data.</text>
</comment>